<dbReference type="EC" id="2.7.13.3" evidence="2"/>
<evidence type="ECO:0000259" key="13">
    <source>
        <dbReference type="PROSITE" id="PS50109"/>
    </source>
</evidence>
<accession>A0A1T4JUM9</accession>
<comment type="function">
    <text evidence="11">Involved in the transmission of sensory signals from the chemoreceptors to the flagellar motors. CheA is autophosphorylated; it can transfer its phosphate group to either CheB or CheY.</text>
</comment>
<dbReference type="GO" id="GO:0005737">
    <property type="term" value="C:cytoplasm"/>
    <property type="evidence" value="ECO:0007669"/>
    <property type="project" value="InterPro"/>
</dbReference>
<dbReference type="GO" id="GO:0006935">
    <property type="term" value="P:chemotaxis"/>
    <property type="evidence" value="ECO:0007669"/>
    <property type="project" value="UniProtKB-KW"/>
</dbReference>
<proteinExistence type="predicted"/>
<dbReference type="InterPro" id="IPR036641">
    <property type="entry name" value="HPT_dom_sf"/>
</dbReference>
<reference evidence="17" key="1">
    <citation type="submission" date="2017-02" db="EMBL/GenBank/DDBJ databases">
        <authorList>
            <person name="Varghese N."/>
            <person name="Submissions S."/>
        </authorList>
    </citation>
    <scope>NUCLEOTIDE SEQUENCE [LARGE SCALE GENOMIC DNA]</scope>
    <source>
        <strain evidence="17">ATCC BAA-34</strain>
    </source>
</reference>
<evidence type="ECO:0000256" key="8">
    <source>
        <dbReference type="ARBA" id="ARBA00022777"/>
    </source>
</evidence>
<feature type="modified residue" description="Phosphohistidine" evidence="12">
    <location>
        <position position="48"/>
    </location>
</feature>
<dbReference type="Pfam" id="PF02518">
    <property type="entry name" value="HATPase_c"/>
    <property type="match status" value="1"/>
</dbReference>
<dbReference type="AlphaFoldDB" id="A0A1T4JUM9"/>
<dbReference type="InterPro" id="IPR003594">
    <property type="entry name" value="HATPase_dom"/>
</dbReference>
<evidence type="ECO:0000256" key="10">
    <source>
        <dbReference type="ARBA" id="ARBA00023012"/>
    </source>
</evidence>
<protein>
    <recommendedName>
        <fullName evidence="3">Chemotaxis protein CheA</fullName>
        <ecNumber evidence="2">2.7.13.3</ecNumber>
    </recommendedName>
</protein>
<evidence type="ECO:0000259" key="14">
    <source>
        <dbReference type="PROSITE" id="PS50851"/>
    </source>
</evidence>
<evidence type="ECO:0000256" key="9">
    <source>
        <dbReference type="ARBA" id="ARBA00022840"/>
    </source>
</evidence>
<dbReference type="SUPFAM" id="SSF47384">
    <property type="entry name" value="Homodimeric domain of signal transducing histidine kinase"/>
    <property type="match status" value="1"/>
</dbReference>
<evidence type="ECO:0000256" key="11">
    <source>
        <dbReference type="ARBA" id="ARBA00035100"/>
    </source>
</evidence>
<dbReference type="SMART" id="SM00387">
    <property type="entry name" value="HATPase_c"/>
    <property type="match status" value="1"/>
</dbReference>
<dbReference type="FunFam" id="3.30.565.10:FF:000016">
    <property type="entry name" value="Chemotaxis protein CheA, putative"/>
    <property type="match status" value="1"/>
</dbReference>
<comment type="catalytic activity">
    <reaction evidence="1">
        <text>ATP + protein L-histidine = ADP + protein N-phospho-L-histidine.</text>
        <dbReference type="EC" id="2.7.13.3"/>
    </reaction>
</comment>
<dbReference type="PANTHER" id="PTHR43395:SF10">
    <property type="entry name" value="CHEMOTAXIS PROTEIN CHEA"/>
    <property type="match status" value="1"/>
</dbReference>
<evidence type="ECO:0000256" key="2">
    <source>
        <dbReference type="ARBA" id="ARBA00012438"/>
    </source>
</evidence>
<keyword evidence="9" id="KW-0067">ATP-binding</keyword>
<dbReference type="InterPro" id="IPR004105">
    <property type="entry name" value="CheA-like_dim"/>
</dbReference>
<gene>
    <name evidence="16" type="ORF">SAMN02745119_00077</name>
</gene>
<dbReference type="Proteomes" id="UP000190102">
    <property type="component" value="Unassembled WGS sequence"/>
</dbReference>
<dbReference type="CDD" id="cd00088">
    <property type="entry name" value="HPT"/>
    <property type="match status" value="1"/>
</dbReference>
<sequence length="541" mass="59553">MMDEFAEIREAFALESVEMLAEMESALLILESTPTVGDDFNRLFRAVHTIKGSASIVAADQVESFCHALEHLLVQVRENELPLTKELLALCLQCHDHIKALIAGFEASDTQLPPRHEQLVSLITQWHPPAVVETTAQPEPEQLLPTDEASTEESAAAQKVVRVDAQKLDQLINLVVELVTASSELESHVKRLGDSASFESASAVSLLVKKIQERAMVFRMVPVGDLFRRFQRLVHDLSASCGKKIQLLTIGAETELDKVMAERLREPLVHLIRNAIDHGIETPVERVAFGKPAIGTIRMNAFQEAGSIVIEVRDDGRGISRERVLHKAVERGLIRPLEAADRDPLSLIFEPGFSTMDEATLLSGRGVGMDVVKRTIEELRGKIDLTSIEGQGTCFQLRLPLSLALIDGFMIMVGCSYFILPMELVDETIDLPQDAATELQQRGYLNIRGEALPCLDLNGILRPDSQAPDSRFVVVVRQDGRRVGLAVDRLVGEVKAVIKPLGRIYRDARIISGATILGDGTIALILDLPELLRIHGNQAVG</sequence>
<dbReference type="InterPro" id="IPR036890">
    <property type="entry name" value="HATPase_C_sf"/>
</dbReference>
<keyword evidence="5 12" id="KW-0597">Phosphoprotein</keyword>
<evidence type="ECO:0000313" key="16">
    <source>
        <dbReference type="EMBL" id="SJZ33843.1"/>
    </source>
</evidence>
<evidence type="ECO:0000256" key="3">
    <source>
        <dbReference type="ARBA" id="ARBA00021495"/>
    </source>
</evidence>
<dbReference type="Pfam" id="PF02895">
    <property type="entry name" value="H-kinase_dim"/>
    <property type="match status" value="1"/>
</dbReference>
<dbReference type="InterPro" id="IPR002545">
    <property type="entry name" value="CheW-lke_dom"/>
</dbReference>
<dbReference type="GO" id="GO:0000155">
    <property type="term" value="F:phosphorelay sensor kinase activity"/>
    <property type="evidence" value="ECO:0007669"/>
    <property type="project" value="InterPro"/>
</dbReference>
<dbReference type="CDD" id="cd16916">
    <property type="entry name" value="HATPase_CheA-like"/>
    <property type="match status" value="1"/>
</dbReference>
<dbReference type="Gene3D" id="2.30.30.40">
    <property type="entry name" value="SH3 Domains"/>
    <property type="match status" value="1"/>
</dbReference>
<dbReference type="InterPro" id="IPR004358">
    <property type="entry name" value="Sig_transdc_His_kin-like_C"/>
</dbReference>
<dbReference type="InterPro" id="IPR051315">
    <property type="entry name" value="Bact_Chemotaxis_CheA"/>
</dbReference>
<dbReference type="SMART" id="SM00073">
    <property type="entry name" value="HPT"/>
    <property type="match status" value="1"/>
</dbReference>
<evidence type="ECO:0000256" key="7">
    <source>
        <dbReference type="ARBA" id="ARBA00022741"/>
    </source>
</evidence>
<keyword evidence="10" id="KW-0902">Two-component regulatory system</keyword>
<keyword evidence="8 16" id="KW-0418">Kinase</keyword>
<dbReference type="InterPro" id="IPR037006">
    <property type="entry name" value="CheA-like_homodim_sf"/>
</dbReference>
<name>A0A1T4JUM9_9BACT</name>
<feature type="domain" description="Histidine kinase" evidence="13">
    <location>
        <begin position="142"/>
        <end position="403"/>
    </location>
</feature>
<dbReference type="SMART" id="SM01231">
    <property type="entry name" value="H-kinase_dim"/>
    <property type="match status" value="1"/>
</dbReference>
<dbReference type="Pfam" id="PF01627">
    <property type="entry name" value="Hpt"/>
    <property type="match status" value="1"/>
</dbReference>
<evidence type="ECO:0000256" key="12">
    <source>
        <dbReference type="PROSITE-ProRule" id="PRU00110"/>
    </source>
</evidence>
<dbReference type="InterPro" id="IPR036097">
    <property type="entry name" value="HisK_dim/P_sf"/>
</dbReference>
<dbReference type="InterPro" id="IPR008207">
    <property type="entry name" value="Sig_transdc_His_kin_Hpt_dom"/>
</dbReference>
<dbReference type="STRING" id="115783.SAMN02745119_00077"/>
<keyword evidence="7" id="KW-0547">Nucleotide-binding</keyword>
<dbReference type="EMBL" id="FUWR01000001">
    <property type="protein sequence ID" value="SJZ33843.1"/>
    <property type="molecule type" value="Genomic_DNA"/>
</dbReference>
<dbReference type="OrthoDB" id="9803176at2"/>
<dbReference type="Pfam" id="PF01584">
    <property type="entry name" value="CheW"/>
    <property type="match status" value="1"/>
</dbReference>
<evidence type="ECO:0000256" key="6">
    <source>
        <dbReference type="ARBA" id="ARBA00022679"/>
    </source>
</evidence>
<evidence type="ECO:0000256" key="5">
    <source>
        <dbReference type="ARBA" id="ARBA00022553"/>
    </source>
</evidence>
<dbReference type="InterPro" id="IPR036061">
    <property type="entry name" value="CheW-like_dom_sf"/>
</dbReference>
<dbReference type="SUPFAM" id="SSF50341">
    <property type="entry name" value="CheW-like"/>
    <property type="match status" value="1"/>
</dbReference>
<keyword evidence="4" id="KW-0145">Chemotaxis</keyword>
<evidence type="ECO:0000313" key="17">
    <source>
        <dbReference type="Proteomes" id="UP000190102"/>
    </source>
</evidence>
<keyword evidence="6" id="KW-0808">Transferase</keyword>
<dbReference type="SUPFAM" id="SSF55874">
    <property type="entry name" value="ATPase domain of HSP90 chaperone/DNA topoisomerase II/histidine kinase"/>
    <property type="match status" value="1"/>
</dbReference>
<keyword evidence="17" id="KW-1185">Reference proteome</keyword>
<evidence type="ECO:0000256" key="1">
    <source>
        <dbReference type="ARBA" id="ARBA00000085"/>
    </source>
</evidence>
<organism evidence="16 17">
    <name type="scientific">Trichlorobacter thiogenes</name>
    <dbReference type="NCBI Taxonomy" id="115783"/>
    <lineage>
        <taxon>Bacteria</taxon>
        <taxon>Pseudomonadati</taxon>
        <taxon>Thermodesulfobacteriota</taxon>
        <taxon>Desulfuromonadia</taxon>
        <taxon>Geobacterales</taxon>
        <taxon>Geobacteraceae</taxon>
        <taxon>Trichlorobacter</taxon>
    </lineage>
</organism>
<dbReference type="Gene3D" id="1.20.120.160">
    <property type="entry name" value="HPT domain"/>
    <property type="match status" value="1"/>
</dbReference>
<evidence type="ECO:0000259" key="15">
    <source>
        <dbReference type="PROSITE" id="PS50894"/>
    </source>
</evidence>
<dbReference type="GO" id="GO:0005524">
    <property type="term" value="F:ATP binding"/>
    <property type="evidence" value="ECO:0007669"/>
    <property type="project" value="UniProtKB-KW"/>
</dbReference>
<dbReference type="Gene3D" id="3.30.565.10">
    <property type="entry name" value="Histidine kinase-like ATPase, C-terminal domain"/>
    <property type="match status" value="1"/>
</dbReference>
<dbReference type="SMART" id="SM00260">
    <property type="entry name" value="CheW"/>
    <property type="match status" value="1"/>
</dbReference>
<dbReference type="Gene3D" id="1.10.287.560">
    <property type="entry name" value="Histidine kinase CheA-like, homodimeric domain"/>
    <property type="match status" value="1"/>
</dbReference>
<evidence type="ECO:0000256" key="4">
    <source>
        <dbReference type="ARBA" id="ARBA00022500"/>
    </source>
</evidence>
<feature type="domain" description="HPt" evidence="15">
    <location>
        <begin position="1"/>
        <end position="105"/>
    </location>
</feature>
<dbReference type="PROSITE" id="PS50109">
    <property type="entry name" value="HIS_KIN"/>
    <property type="match status" value="1"/>
</dbReference>
<dbReference type="PROSITE" id="PS50851">
    <property type="entry name" value="CHEW"/>
    <property type="match status" value="1"/>
</dbReference>
<dbReference type="PROSITE" id="PS50894">
    <property type="entry name" value="HPT"/>
    <property type="match status" value="1"/>
</dbReference>
<dbReference type="PRINTS" id="PR00344">
    <property type="entry name" value="BCTRLSENSOR"/>
</dbReference>
<feature type="domain" description="CheW-like" evidence="14">
    <location>
        <begin position="405"/>
        <end position="537"/>
    </location>
</feature>
<dbReference type="SUPFAM" id="SSF47226">
    <property type="entry name" value="Histidine-containing phosphotransfer domain, HPT domain"/>
    <property type="match status" value="1"/>
</dbReference>
<dbReference type="InterPro" id="IPR005467">
    <property type="entry name" value="His_kinase_dom"/>
</dbReference>
<dbReference type="PANTHER" id="PTHR43395">
    <property type="entry name" value="SENSOR HISTIDINE KINASE CHEA"/>
    <property type="match status" value="1"/>
</dbReference>